<evidence type="ECO:0000256" key="1">
    <source>
        <dbReference type="ARBA" id="ARBA00002286"/>
    </source>
</evidence>
<dbReference type="InterPro" id="IPR001584">
    <property type="entry name" value="Integrase_cat-core"/>
</dbReference>
<dbReference type="Pfam" id="PF00665">
    <property type="entry name" value="rve"/>
    <property type="match status" value="1"/>
</dbReference>
<comment type="function">
    <text evidence="1">Involved in the transposition of the insertion sequence.</text>
</comment>
<proteinExistence type="predicted"/>
<dbReference type="GO" id="GO:0003676">
    <property type="term" value="F:nucleic acid binding"/>
    <property type="evidence" value="ECO:0007669"/>
    <property type="project" value="InterPro"/>
</dbReference>
<organism evidence="3 4">
    <name type="scientific">Hominiventricola filiformis</name>
    <dbReference type="NCBI Taxonomy" id="2885352"/>
    <lineage>
        <taxon>Bacteria</taxon>
        <taxon>Bacillati</taxon>
        <taxon>Bacillota</taxon>
        <taxon>Clostridia</taxon>
        <taxon>Lachnospirales</taxon>
        <taxon>Lachnospiraceae</taxon>
        <taxon>Hominiventricola</taxon>
    </lineage>
</organism>
<dbReference type="InterPro" id="IPR025948">
    <property type="entry name" value="HTH-like_dom"/>
</dbReference>
<comment type="caution">
    <text evidence="3">The sequence shown here is derived from an EMBL/GenBank/DDBJ whole genome shotgun (WGS) entry which is preliminary data.</text>
</comment>
<dbReference type="PANTHER" id="PTHR46889">
    <property type="entry name" value="TRANSPOSASE INSF FOR INSERTION SEQUENCE IS3B-RELATED"/>
    <property type="match status" value="1"/>
</dbReference>
<evidence type="ECO:0000259" key="2">
    <source>
        <dbReference type="PROSITE" id="PS50994"/>
    </source>
</evidence>
<dbReference type="Gene3D" id="3.30.420.10">
    <property type="entry name" value="Ribonuclease H-like superfamily/Ribonuclease H"/>
    <property type="match status" value="1"/>
</dbReference>
<dbReference type="SUPFAM" id="SSF53098">
    <property type="entry name" value="Ribonuclease H-like"/>
    <property type="match status" value="1"/>
</dbReference>
<dbReference type="NCBIfam" id="NF033516">
    <property type="entry name" value="transpos_IS3"/>
    <property type="match status" value="1"/>
</dbReference>
<dbReference type="AlphaFoldDB" id="A0AAE3A8H9"/>
<gene>
    <name evidence="3" type="ORF">LKD36_17410</name>
</gene>
<name>A0AAE3A8H9_9FIRM</name>
<reference evidence="3 4" key="1">
    <citation type="submission" date="2021-10" db="EMBL/GenBank/DDBJ databases">
        <title>Anaerobic single-cell dispensing facilitates the cultivation of human gut bacteria.</title>
        <authorList>
            <person name="Afrizal A."/>
        </authorList>
    </citation>
    <scope>NUCLEOTIDE SEQUENCE [LARGE SCALE GENOMIC DNA]</scope>
    <source>
        <strain evidence="3 4">CLA-AA-H276</strain>
    </source>
</reference>
<dbReference type="EMBL" id="JAJEPS010000050">
    <property type="protein sequence ID" value="MCC2127907.1"/>
    <property type="molecule type" value="Genomic_DNA"/>
</dbReference>
<dbReference type="InterPro" id="IPR036397">
    <property type="entry name" value="RNaseH_sf"/>
</dbReference>
<dbReference type="GO" id="GO:0015074">
    <property type="term" value="P:DNA integration"/>
    <property type="evidence" value="ECO:0007669"/>
    <property type="project" value="InterPro"/>
</dbReference>
<dbReference type="PANTHER" id="PTHR46889:SF5">
    <property type="entry name" value="INTEGRASE PROTEIN"/>
    <property type="match status" value="1"/>
</dbReference>
<evidence type="ECO:0000313" key="4">
    <source>
        <dbReference type="Proteomes" id="UP001198220"/>
    </source>
</evidence>
<keyword evidence="4" id="KW-1185">Reference proteome</keyword>
<dbReference type="InterPro" id="IPR050900">
    <property type="entry name" value="Transposase_IS3/IS150/IS904"/>
</dbReference>
<dbReference type="Pfam" id="PF13333">
    <property type="entry name" value="rve_2"/>
    <property type="match status" value="1"/>
</dbReference>
<dbReference type="PROSITE" id="PS50994">
    <property type="entry name" value="INTEGRASE"/>
    <property type="match status" value="1"/>
</dbReference>
<accession>A0AAE3A8H9</accession>
<sequence>MFKSGGSGIMKISAHAKYQIIYDTLQKNDNLLNVAAMCEIAGVSRSGYYHYLSTEDQRMEREERDRQDFLLILKAYQYRGYHKGARSIYMRLLHMEPPIVMNIKKIRRLMRKYNLQCPIRKANPYRRMAKAMATAYTAPNIVSREFEEHGPRKILLTDITYIINGKAPRCYMSTIIDACTKELLSWVLSESLEIDFVLETVKQLIEKHGTDLSTETLIHSDQGSHYTSIKFIQLLKDNELRQSMSRRANCWDNAPQESFFGHMKDELDLSECYSYEEILNAVRDWTEYYNTERYQWDLARLSPVEYYQYMTTGIYPLIIPKAKGENNQSEASL</sequence>
<protein>
    <submittedName>
        <fullName evidence="3">IS3 family transposase</fullName>
    </submittedName>
</protein>
<evidence type="ECO:0000313" key="3">
    <source>
        <dbReference type="EMBL" id="MCC2127907.1"/>
    </source>
</evidence>
<feature type="domain" description="Integrase catalytic" evidence="2">
    <location>
        <begin position="147"/>
        <end position="311"/>
    </location>
</feature>
<dbReference type="InterPro" id="IPR048020">
    <property type="entry name" value="Transpos_IS3"/>
</dbReference>
<dbReference type="InterPro" id="IPR012337">
    <property type="entry name" value="RNaseH-like_sf"/>
</dbReference>
<dbReference type="Proteomes" id="UP001198220">
    <property type="component" value="Unassembled WGS sequence"/>
</dbReference>
<dbReference type="Pfam" id="PF13276">
    <property type="entry name" value="HTH_21"/>
    <property type="match status" value="1"/>
</dbReference>